<name>A0A9X4M1Z5_9ACTN</name>
<evidence type="ECO:0000256" key="2">
    <source>
        <dbReference type="SAM" id="MobiDB-lite"/>
    </source>
</evidence>
<organism evidence="4 5">
    <name type="scientific">Speluncibacter jeojiensis</name>
    <dbReference type="NCBI Taxonomy" id="2710754"/>
    <lineage>
        <taxon>Bacteria</taxon>
        <taxon>Bacillati</taxon>
        <taxon>Actinomycetota</taxon>
        <taxon>Actinomycetes</taxon>
        <taxon>Mycobacteriales</taxon>
        <taxon>Speluncibacteraceae</taxon>
        <taxon>Speluncibacter</taxon>
    </lineage>
</organism>
<comment type="caution">
    <text evidence="4">The sequence shown here is derived from an EMBL/GenBank/DDBJ whole genome shotgun (WGS) entry which is preliminary data.</text>
</comment>
<dbReference type="InterPro" id="IPR029058">
    <property type="entry name" value="AB_hydrolase_fold"/>
</dbReference>
<dbReference type="AlphaFoldDB" id="A0A9X4M1Z5"/>
<dbReference type="Gene3D" id="3.40.50.1820">
    <property type="entry name" value="alpha/beta hydrolase"/>
    <property type="match status" value="1"/>
</dbReference>
<dbReference type="Pfam" id="PF00561">
    <property type="entry name" value="Abhydrolase_1"/>
    <property type="match status" value="1"/>
</dbReference>
<evidence type="ECO:0000313" key="4">
    <source>
        <dbReference type="EMBL" id="MDG3016528.1"/>
    </source>
</evidence>
<dbReference type="Proteomes" id="UP001152755">
    <property type="component" value="Unassembled WGS sequence"/>
</dbReference>
<reference evidence="4" key="1">
    <citation type="submission" date="2022-08" db="EMBL/GenBank/DDBJ databases">
        <title>Genome analysis of Corynebacteriales strain.</title>
        <authorList>
            <person name="Lee S.D."/>
        </authorList>
    </citation>
    <scope>NUCLEOTIDE SEQUENCE</scope>
    <source>
        <strain evidence="4">D3-21</strain>
    </source>
</reference>
<dbReference type="InterPro" id="IPR000073">
    <property type="entry name" value="AB_hydrolase_1"/>
</dbReference>
<dbReference type="RefSeq" id="WP_277829797.1">
    <property type="nucleotide sequence ID" value="NZ_JAAIVF010000001.1"/>
</dbReference>
<protein>
    <submittedName>
        <fullName evidence="4">Alpha/beta fold hydrolase</fullName>
    </submittedName>
</protein>
<keyword evidence="5" id="KW-1185">Reference proteome</keyword>
<feature type="domain" description="AB hydrolase-1" evidence="3">
    <location>
        <begin position="47"/>
        <end position="165"/>
    </location>
</feature>
<proteinExistence type="predicted"/>
<evidence type="ECO:0000259" key="3">
    <source>
        <dbReference type="Pfam" id="PF00561"/>
    </source>
</evidence>
<evidence type="ECO:0000313" key="5">
    <source>
        <dbReference type="Proteomes" id="UP001152755"/>
    </source>
</evidence>
<dbReference type="EMBL" id="JANRHA010000014">
    <property type="protein sequence ID" value="MDG3016528.1"/>
    <property type="molecule type" value="Genomic_DNA"/>
</dbReference>
<dbReference type="InterPro" id="IPR000639">
    <property type="entry name" value="Epox_hydrolase-like"/>
</dbReference>
<dbReference type="PRINTS" id="PR00412">
    <property type="entry name" value="EPOXHYDRLASE"/>
</dbReference>
<feature type="region of interest" description="Disordered" evidence="2">
    <location>
        <begin position="1"/>
        <end position="24"/>
    </location>
</feature>
<evidence type="ECO:0000256" key="1">
    <source>
        <dbReference type="ARBA" id="ARBA00022801"/>
    </source>
</evidence>
<sequence>MTAQPYSHHDASPVGDARPAVSPARRRTVRNGAFDLAVFEEGNPDGPTLVLVHGWPDTHHLWDHVVPLLADRFRIVRYDTRGHGESTVPERVEDFRLEAMAADLFAVLDAVSPDEPAHLLAHDWGSVQVWEAVCEPGAERRVASFTSISGPNLDHLGKWMRRRLARPTPRNVWQPVSQLISSAYTFFFMAPLLPTLFFRGLGGKTNWALFLRAVEGIRPDQVAFADSLRADMISGLRIYRANVVQRVLRPRDRYTSVPVQLLVNRRDIAVRPAGYDDTDRWTSEPVLRKDLPTGHWLPFSSPELIAEHTVAFVDSLDRDADPVA</sequence>
<gene>
    <name evidence="4" type="ORF">NVS88_18390</name>
</gene>
<dbReference type="GO" id="GO:0016787">
    <property type="term" value="F:hydrolase activity"/>
    <property type="evidence" value="ECO:0007669"/>
    <property type="project" value="UniProtKB-KW"/>
</dbReference>
<dbReference type="PANTHER" id="PTHR43329">
    <property type="entry name" value="EPOXIDE HYDROLASE"/>
    <property type="match status" value="1"/>
</dbReference>
<accession>A0A9X4M1Z5</accession>
<dbReference type="SUPFAM" id="SSF53474">
    <property type="entry name" value="alpha/beta-Hydrolases"/>
    <property type="match status" value="1"/>
</dbReference>
<keyword evidence="1 4" id="KW-0378">Hydrolase</keyword>